<gene>
    <name evidence="1" type="ORF">PIB30_023956</name>
</gene>
<evidence type="ECO:0000313" key="1">
    <source>
        <dbReference type="EMBL" id="MED6193939.1"/>
    </source>
</evidence>
<keyword evidence="2" id="KW-1185">Reference proteome</keyword>
<name>A0ABU6X739_9FABA</name>
<accession>A0ABU6X739</accession>
<dbReference type="EMBL" id="JASCZI010211533">
    <property type="protein sequence ID" value="MED6193939.1"/>
    <property type="molecule type" value="Genomic_DNA"/>
</dbReference>
<dbReference type="Proteomes" id="UP001341840">
    <property type="component" value="Unassembled WGS sequence"/>
</dbReference>
<comment type="caution">
    <text evidence="1">The sequence shown here is derived from an EMBL/GenBank/DDBJ whole genome shotgun (WGS) entry which is preliminary data.</text>
</comment>
<evidence type="ECO:0000313" key="2">
    <source>
        <dbReference type="Proteomes" id="UP001341840"/>
    </source>
</evidence>
<protein>
    <submittedName>
        <fullName evidence="1">Uncharacterized protein</fullName>
    </submittedName>
</protein>
<organism evidence="1 2">
    <name type="scientific">Stylosanthes scabra</name>
    <dbReference type="NCBI Taxonomy" id="79078"/>
    <lineage>
        <taxon>Eukaryota</taxon>
        <taxon>Viridiplantae</taxon>
        <taxon>Streptophyta</taxon>
        <taxon>Embryophyta</taxon>
        <taxon>Tracheophyta</taxon>
        <taxon>Spermatophyta</taxon>
        <taxon>Magnoliopsida</taxon>
        <taxon>eudicotyledons</taxon>
        <taxon>Gunneridae</taxon>
        <taxon>Pentapetalae</taxon>
        <taxon>rosids</taxon>
        <taxon>fabids</taxon>
        <taxon>Fabales</taxon>
        <taxon>Fabaceae</taxon>
        <taxon>Papilionoideae</taxon>
        <taxon>50 kb inversion clade</taxon>
        <taxon>dalbergioids sensu lato</taxon>
        <taxon>Dalbergieae</taxon>
        <taxon>Pterocarpus clade</taxon>
        <taxon>Stylosanthes</taxon>
    </lineage>
</organism>
<reference evidence="1 2" key="1">
    <citation type="journal article" date="2023" name="Plants (Basel)">
        <title>Bridging the Gap: Combining Genomics and Transcriptomics Approaches to Understand Stylosanthes scabra, an Orphan Legume from the Brazilian Caatinga.</title>
        <authorList>
            <person name="Ferreira-Neto J.R.C."/>
            <person name="da Silva M.D."/>
            <person name="Binneck E."/>
            <person name="de Melo N.F."/>
            <person name="da Silva R.H."/>
            <person name="de Melo A.L.T.M."/>
            <person name="Pandolfi V."/>
            <person name="Bustamante F.O."/>
            <person name="Brasileiro-Vidal A.C."/>
            <person name="Benko-Iseppon A.M."/>
        </authorList>
    </citation>
    <scope>NUCLEOTIDE SEQUENCE [LARGE SCALE GENOMIC DNA]</scope>
    <source>
        <tissue evidence="1">Leaves</tissue>
    </source>
</reference>
<proteinExistence type="predicted"/>
<sequence length="89" mass="9687">MHHCLPFASAVLSSRRRLLRFASSPLLPHSFLLPNVVAGSPFPGPHLVTFLVPSSASLSSRLQINTNGSREPSCIVPRINEQNKAMDIV</sequence>